<dbReference type="Pfam" id="PF13354">
    <property type="entry name" value="Beta-lactamase2"/>
    <property type="match status" value="1"/>
</dbReference>
<dbReference type="RefSeq" id="WP_069147088.1">
    <property type="nucleotide sequence ID" value="NZ_JANFQN010000003.1"/>
</dbReference>
<evidence type="ECO:0000259" key="1">
    <source>
        <dbReference type="Pfam" id="PF13354"/>
    </source>
</evidence>
<organism evidence="2 3">
    <name type="scientific">Rhodococcus erythropolis</name>
    <name type="common">Arthrobacter picolinophilus</name>
    <dbReference type="NCBI Taxonomy" id="1833"/>
    <lineage>
        <taxon>Bacteria</taxon>
        <taxon>Bacillati</taxon>
        <taxon>Actinomycetota</taxon>
        <taxon>Actinomycetes</taxon>
        <taxon>Mycobacteriales</taxon>
        <taxon>Nocardiaceae</taxon>
        <taxon>Rhodococcus</taxon>
        <taxon>Rhodococcus erythropolis group</taxon>
    </lineage>
</organism>
<dbReference type="PANTHER" id="PTHR35333">
    <property type="entry name" value="BETA-LACTAMASE"/>
    <property type="match status" value="1"/>
</dbReference>
<protein>
    <recommendedName>
        <fullName evidence="1">Beta-lactamase class A catalytic domain-containing protein</fullName>
    </recommendedName>
</protein>
<sequence>MSTNPLRILASIADVCDDANATVAFHVRSLDGKLEIGSGADARSVTASTYKVPVMLEVAAQASEGRIQLADRIKVPADRRTIGPSGISAMTDDVEVSIRDLGLLMMQVSDNTATDILQEMVGTENIMSRLRSLGLNSTDITTDCEGIISLALEELSTENYATLQNTSTGNPFGLPEDEFVAAIAAGESLNARGGNTSTPREMTELLSLIWTDKAADAEACAEVRRVMGLQFAPHRLSSAYVDGPTISGKTGTFLAGVRNEVGVVDFGDGDVYVVAIFLKDKNNHMRNGKVDAAIGKIAALAIDSLRNASRGAAATAVTA</sequence>
<dbReference type="InterPro" id="IPR012338">
    <property type="entry name" value="Beta-lactam/transpept-like"/>
</dbReference>
<evidence type="ECO:0000313" key="3">
    <source>
        <dbReference type="Proteomes" id="UP000325576"/>
    </source>
</evidence>
<comment type="caution">
    <text evidence="2">The sequence shown here is derived from an EMBL/GenBank/DDBJ whole genome shotgun (WGS) entry which is preliminary data.</text>
</comment>
<dbReference type="InterPro" id="IPR045155">
    <property type="entry name" value="Beta-lactam_cat"/>
</dbReference>
<dbReference type="AlphaFoldDB" id="A0A5N5E563"/>
<dbReference type="Proteomes" id="UP000325576">
    <property type="component" value="Unassembled WGS sequence"/>
</dbReference>
<feature type="domain" description="Beta-lactamase class A catalytic" evidence="1">
    <location>
        <begin position="25"/>
        <end position="277"/>
    </location>
</feature>
<dbReference type="PANTHER" id="PTHR35333:SF3">
    <property type="entry name" value="BETA-LACTAMASE-TYPE TRANSPEPTIDASE FOLD CONTAINING PROTEIN"/>
    <property type="match status" value="1"/>
</dbReference>
<dbReference type="GO" id="GO:0030655">
    <property type="term" value="P:beta-lactam antibiotic catabolic process"/>
    <property type="evidence" value="ECO:0007669"/>
    <property type="project" value="InterPro"/>
</dbReference>
<dbReference type="GO" id="GO:0046677">
    <property type="term" value="P:response to antibiotic"/>
    <property type="evidence" value="ECO:0007669"/>
    <property type="project" value="InterPro"/>
</dbReference>
<proteinExistence type="predicted"/>
<dbReference type="EMBL" id="MRBO01000310">
    <property type="protein sequence ID" value="KAB2585558.1"/>
    <property type="molecule type" value="Genomic_DNA"/>
</dbReference>
<dbReference type="GO" id="GO:0008800">
    <property type="term" value="F:beta-lactamase activity"/>
    <property type="evidence" value="ECO:0007669"/>
    <property type="project" value="InterPro"/>
</dbReference>
<dbReference type="SUPFAM" id="SSF56601">
    <property type="entry name" value="beta-lactamase/transpeptidase-like"/>
    <property type="match status" value="1"/>
</dbReference>
<accession>A0A5N5E563</accession>
<reference evidence="2 3" key="1">
    <citation type="journal article" date="2017" name="Poromechanics V (2013)">
        <title>Genomic Characterization of the Arsenic-Tolerant Actinobacterium, &lt;i&gt;Rhodococcus erythropolis&lt;/i&gt; S43.</title>
        <authorList>
            <person name="Retamal-Morales G."/>
            <person name="Mehnert M."/>
            <person name="Schwabe R."/>
            <person name="Tischler D."/>
            <person name="Schloemann M."/>
            <person name="Levican G.J."/>
        </authorList>
    </citation>
    <scope>NUCLEOTIDE SEQUENCE [LARGE SCALE GENOMIC DNA]</scope>
    <source>
        <strain evidence="2 3">S43</strain>
    </source>
</reference>
<dbReference type="InterPro" id="IPR000871">
    <property type="entry name" value="Beta-lactam_class-A"/>
</dbReference>
<evidence type="ECO:0000313" key="2">
    <source>
        <dbReference type="EMBL" id="KAB2585558.1"/>
    </source>
</evidence>
<gene>
    <name evidence="2" type="ORF">BS297_09770</name>
</gene>
<name>A0A5N5E563_RHOER</name>
<dbReference type="Gene3D" id="3.40.710.10">
    <property type="entry name" value="DD-peptidase/beta-lactamase superfamily"/>
    <property type="match status" value="1"/>
</dbReference>